<dbReference type="PANTHER" id="PTHR43775:SF51">
    <property type="entry name" value="INACTIVE PHENOLPHTHIOCEROL SYNTHESIS POLYKETIDE SYNTHASE TYPE I PKS1-RELATED"/>
    <property type="match status" value="1"/>
</dbReference>
<dbReference type="Pfam" id="PF08659">
    <property type="entry name" value="KR"/>
    <property type="match status" value="1"/>
</dbReference>
<accession>A0AAU7K186</accession>
<dbReference type="Pfam" id="PF00550">
    <property type="entry name" value="PP-binding"/>
    <property type="match status" value="2"/>
</dbReference>
<feature type="domain" description="Ketosynthase family 3 (KS3)" evidence="5">
    <location>
        <begin position="663"/>
        <end position="1102"/>
    </location>
</feature>
<evidence type="ECO:0000259" key="4">
    <source>
        <dbReference type="PROSITE" id="PS50075"/>
    </source>
</evidence>
<dbReference type="GO" id="GO:0004315">
    <property type="term" value="F:3-oxoacyl-[acyl-carrier-protein] synthase activity"/>
    <property type="evidence" value="ECO:0007669"/>
    <property type="project" value="InterPro"/>
</dbReference>
<dbReference type="InterPro" id="IPR036736">
    <property type="entry name" value="ACP-like_sf"/>
</dbReference>
<dbReference type="InterPro" id="IPR036291">
    <property type="entry name" value="NAD(P)-bd_dom_sf"/>
</dbReference>
<gene>
    <name evidence="6" type="ORF">ABEG20_11235</name>
</gene>
<dbReference type="Gene3D" id="1.10.1200.10">
    <property type="entry name" value="ACP-like"/>
    <property type="match status" value="2"/>
</dbReference>
<dbReference type="InterPro" id="IPR014043">
    <property type="entry name" value="Acyl_transferase_dom"/>
</dbReference>
<dbReference type="GO" id="GO:0006633">
    <property type="term" value="P:fatty acid biosynthetic process"/>
    <property type="evidence" value="ECO:0007669"/>
    <property type="project" value="InterPro"/>
</dbReference>
<dbReference type="SUPFAM" id="SSF51395">
    <property type="entry name" value="FMN-linked oxidoreductases"/>
    <property type="match status" value="1"/>
</dbReference>
<dbReference type="SMART" id="SM00822">
    <property type="entry name" value="PKS_KR"/>
    <property type="match status" value="1"/>
</dbReference>
<dbReference type="Pfam" id="PF02801">
    <property type="entry name" value="Ketoacyl-synt_C"/>
    <property type="match status" value="1"/>
</dbReference>
<dbReference type="Pfam" id="PF03060">
    <property type="entry name" value="NMO"/>
    <property type="match status" value="1"/>
</dbReference>
<evidence type="ECO:0000256" key="3">
    <source>
        <dbReference type="ARBA" id="ARBA00022679"/>
    </source>
</evidence>
<dbReference type="SUPFAM" id="SSF53901">
    <property type="entry name" value="Thiolase-like"/>
    <property type="match status" value="1"/>
</dbReference>
<dbReference type="InterPro" id="IPR016035">
    <property type="entry name" value="Acyl_Trfase/lysoPLipase"/>
</dbReference>
<dbReference type="Gene3D" id="3.40.47.10">
    <property type="match status" value="1"/>
</dbReference>
<proteinExistence type="predicted"/>
<dbReference type="RefSeq" id="WP_406823445.1">
    <property type="nucleotide sequence ID" value="NZ_CP157485.1"/>
</dbReference>
<dbReference type="InterPro" id="IPR001227">
    <property type="entry name" value="Ac_transferase_dom_sf"/>
</dbReference>
<evidence type="ECO:0000259" key="5">
    <source>
        <dbReference type="PROSITE" id="PS52004"/>
    </source>
</evidence>
<dbReference type="InterPro" id="IPR018201">
    <property type="entry name" value="Ketoacyl_synth_AS"/>
</dbReference>
<dbReference type="PROSITE" id="PS00606">
    <property type="entry name" value="KS3_1"/>
    <property type="match status" value="1"/>
</dbReference>
<dbReference type="InterPro" id="IPR014030">
    <property type="entry name" value="Ketoacyl_synth_N"/>
</dbReference>
<evidence type="ECO:0000313" key="6">
    <source>
        <dbReference type="EMBL" id="XBO45864.1"/>
    </source>
</evidence>
<dbReference type="InterPro" id="IPR016036">
    <property type="entry name" value="Malonyl_transacylase_ACP-bd"/>
</dbReference>
<feature type="domain" description="Carrier" evidence="4">
    <location>
        <begin position="1783"/>
        <end position="1868"/>
    </location>
</feature>
<dbReference type="InterPro" id="IPR050091">
    <property type="entry name" value="PKS_NRPS_Biosynth_Enz"/>
</dbReference>
<protein>
    <submittedName>
        <fullName evidence="6">SDR family NAD(P)-dependent oxidoreductase</fullName>
    </submittedName>
</protein>
<dbReference type="PANTHER" id="PTHR43775">
    <property type="entry name" value="FATTY ACID SYNTHASE"/>
    <property type="match status" value="1"/>
</dbReference>
<dbReference type="SUPFAM" id="SSF52151">
    <property type="entry name" value="FabD/lysophospholipase-like"/>
    <property type="match status" value="1"/>
</dbReference>
<dbReference type="Gene3D" id="3.20.20.70">
    <property type="entry name" value="Aldolase class I"/>
    <property type="match status" value="2"/>
</dbReference>
<feature type="domain" description="Carrier" evidence="4">
    <location>
        <begin position="1673"/>
        <end position="1759"/>
    </location>
</feature>
<dbReference type="Gene3D" id="3.40.366.10">
    <property type="entry name" value="Malonyl-Coenzyme A Acyl Carrier Protein, domain 2"/>
    <property type="match status" value="1"/>
</dbReference>
<dbReference type="InterPro" id="IPR057326">
    <property type="entry name" value="KR_dom"/>
</dbReference>
<dbReference type="SUPFAM" id="SSF47336">
    <property type="entry name" value="ACP-like"/>
    <property type="match status" value="2"/>
</dbReference>
<dbReference type="CDD" id="cd00833">
    <property type="entry name" value="PKS"/>
    <property type="match status" value="1"/>
</dbReference>
<dbReference type="SMART" id="SM00825">
    <property type="entry name" value="PKS_KS"/>
    <property type="match status" value="1"/>
</dbReference>
<reference evidence="6" key="1">
    <citation type="submission" date="2024-05" db="EMBL/GenBank/DDBJ databases">
        <authorList>
            <person name="Kim S."/>
            <person name="Heo J."/>
            <person name="Choi H."/>
            <person name="Choi Y."/>
            <person name="Kwon S.-W."/>
            <person name="Kim Y."/>
        </authorList>
    </citation>
    <scope>NUCLEOTIDE SEQUENCE</scope>
    <source>
        <strain evidence="6">KACC 23697</strain>
    </source>
</reference>
<keyword evidence="1" id="KW-0596">Phosphopantetheine</keyword>
<dbReference type="SUPFAM" id="SSF51412">
    <property type="entry name" value="Inosine monophosphate dehydrogenase (IMPDH)"/>
    <property type="match status" value="1"/>
</dbReference>
<evidence type="ECO:0000256" key="2">
    <source>
        <dbReference type="ARBA" id="ARBA00022553"/>
    </source>
</evidence>
<dbReference type="Pfam" id="PF00698">
    <property type="entry name" value="Acyl_transf_1"/>
    <property type="match status" value="1"/>
</dbReference>
<dbReference type="GO" id="GO:0004312">
    <property type="term" value="F:fatty acid synthase activity"/>
    <property type="evidence" value="ECO:0007669"/>
    <property type="project" value="TreeGrafter"/>
</dbReference>
<dbReference type="SMART" id="SM00827">
    <property type="entry name" value="PKS_AT"/>
    <property type="match status" value="1"/>
</dbReference>
<dbReference type="Gene3D" id="3.40.50.720">
    <property type="entry name" value="NAD(P)-binding Rossmann-like Domain"/>
    <property type="match status" value="1"/>
</dbReference>
<keyword evidence="3" id="KW-0808">Transferase</keyword>
<name>A0AAU7K186_9SPHI</name>
<dbReference type="InterPro" id="IPR020841">
    <property type="entry name" value="PKS_Beta-ketoAc_synthase_dom"/>
</dbReference>
<dbReference type="InterPro" id="IPR013968">
    <property type="entry name" value="PKS_KR"/>
</dbReference>
<sequence>MFSLRINPPDRRVASKSKAMNKHAIIAVTPFEIPDSSLISSLQKAGCFPVLSLGHNYEEAEIAISTLLATGISDFGVSINSASLVDIDLPTEVSLMIAPYDLALKTKTSAKIIYQVFDLESAIHAQKKGAYGIIVKGNEGAGRVAYESSFVLFQRIIKEITSIPVWVQGGIGIHTAASLMAQGAAGLILDSQLALFPECSAPDDLKNVCAKLSGTETKLIDNCRVLARPNSPVLAEDTTYQDLQKYFKGYNLETNYLPMGQDITLSIDLATKYKKLDKMVFGIKEAIYGHLKQAKAINVIQAKNPLAQDLNITYPIAQGPMTRVSDVAPFADAVSEAGALSFIALSLLKGTSAKNLIGETKKLAGEKTWGVGILGFAPQELRDEQQEYILAAKPPVLLIAGGRPSQAKPFEKAGIKTFLHVPSVALLDMFLKEGAKRFVFEGRECGGHVGPLSSMVLWEKQIERLLKEENADQISVFFAGGIHDAFSTAFISIMTAPLAAKGMKIGVLMGTAYLYTKEAVSTGAILDKFQQEAMQANDTVLLETAPGHETRCLNSAFATFFNKEKEKLQAEGLDKKEIWAKLESLNVGRLRIAAKGMERRGGELVKIDGAEQTNLGMYMIGQVAPMHREVISLLDLHQDVAEKNYQYILNAILPAPPVSRVKALDVAIVGMACIFPGARNLEEYWRNIILGKDAVTEVPDERWNKELYYNPDSTAGDMSHSKWGGFIPRIDFDPLEFGIPPQSLAAIEPTQLLTLMVAKQAMQHAGYADGGIDNENVSVIIGAEGGNDLANSYSFRGYYKQVFGEMPAELDAALPKATEDSFPGILANVISGRITNRLNLGGRNYTVDAACASSLAAIDLACQELFLEKSDMVLAGGADLHNGINDYLMFSSTHALSKKGRCATFDAEADGIALGEGIAMIVLKRYDDALRDGDTIYSIIKGVGGSSDGKSLGLTAPRKNGQVNALERAYSQAGITPSLIGLIEAHGTGTVVGDKTEISALTDMLNQSGAIAGQTHLGSVKTQIGHTKCAAGIAGLIKASLSVYHGIKPPTIHLKTPNSFYDAKTSPFAFHTEAGLWMEEKRYAGVSAFGFGGTNFHAVLESAKNTEDKNPILKSWPSELFVFRGDTYGEAKNHMLSVKNLLELNDQVELRDIAYSLATADTKPVQLSIVANHAEDLVMKIDLVLSGVESKDTYLTQKQAGKVAFMFPGQGSQRINMARDLFVIFPEMRKLLKAYPEYEKILFPNTVFNDADAKAQKECIKDTRMAQPLLGIVDLAIANFLKSLGIVPDMVLGHSYGELPALCFAGAFEEEALVQLSAERAQSILNAVENGDPGKMLAVSAKQEQLAQYLGDIESVYPVNFNAPAQCVIAGSTEAIGKLAAVLKGAKISFRPLEVACAFHSPLVARSKQLYQEVLSRINFNDLKLPVWSNTTAKEYPTEAAAVKERLTDHLIKPVLFVDELRDMYAAGARIFVEVGPGKVLSGLTRACIGKDEVILHTEDQGHNKLSNLLGTLASYMATGREIKLEKLFEGRSVKTIKLNEPSNYKKSPAIWYVNGQHAVPSTGKLPANGASPITKPITLMNNTFTTTESQQVNGSAKDLMLQEYLHSMKMLIQAQRDVMLSFLGQAPAMPSQIINQPLASYQPPQPVRMENQMTIKQEVAQAQIIEIITPVSATKDLKLMLLQLVSDKTGYPQEMLGMEMDLEADLSIDSIKRVEIIGALRTELGGFSQLNLPEDKIMEQLAGLKTLSSLVNWLTENTAQPKTVAPAAPTVQAQIENDQPKFTLGQLKSTILEIVSAKTGYPTEMLGMDLDLEADLSIDSIKRMEIIASLKEKIGFGSPSDQADDLMEKLAAIKTLNALVNWIADVEAESSEVLTAAKKLIEESIDDQTVKEKLSRLRFELTPAALAITEAAILKGQRFALTDDGGGQAIKIKKVLEKHGAVADLVSLEDSLDSYQGLIILNMFEAQQKVGILDHFATIKKLNFDTVKWVYLIADTKQYFNDQSDISFLRNYQGYSGFFKSLDREYEHTKCRFISLETRMTPDEITNITLNEILNPDKPSEIIYNDNKRHIMELVPQPLSTETDAHIHLDKDAVVMVLGGAQGITAELMIHFAKDYPCRYILVGRSANPIASANEASALLKTKDEIRQYVIQKGEIKKPAEIEQETNRIYKNNQILRCITTLEEGGSTVVYESLDLKDEGALTRLINQVYKDYGRIDGVVHGAGLLEDKLFSSKTSESFGRVFDTKVTPLRVLAEQLRPETQFVILFSSIASVYGNRGQTDYAAANSVMDKYAWALKQKIQGKVMAINWGPWKGAGMVSPTLEKEYQRRGIALIPLQDGMETFLNELKYGKESQVLIMAGNTWT</sequence>
<dbReference type="InterPro" id="IPR016039">
    <property type="entry name" value="Thiolase-like"/>
</dbReference>
<evidence type="ECO:0000256" key="1">
    <source>
        <dbReference type="ARBA" id="ARBA00022450"/>
    </source>
</evidence>
<dbReference type="EMBL" id="CP157485">
    <property type="protein sequence ID" value="XBO45864.1"/>
    <property type="molecule type" value="Genomic_DNA"/>
</dbReference>
<dbReference type="SUPFAM" id="SSF51735">
    <property type="entry name" value="NAD(P)-binding Rossmann-fold domains"/>
    <property type="match status" value="1"/>
</dbReference>
<dbReference type="Pfam" id="PF00109">
    <property type="entry name" value="ketoacyl-synt"/>
    <property type="match status" value="1"/>
</dbReference>
<dbReference type="PROSITE" id="PS52004">
    <property type="entry name" value="KS3_2"/>
    <property type="match status" value="1"/>
</dbReference>
<dbReference type="SUPFAM" id="SSF55048">
    <property type="entry name" value="Probable ACP-binding domain of malonyl-CoA ACP transacylase"/>
    <property type="match status" value="1"/>
</dbReference>
<keyword evidence="2" id="KW-0597">Phosphoprotein</keyword>
<dbReference type="InterPro" id="IPR009081">
    <property type="entry name" value="PP-bd_ACP"/>
</dbReference>
<dbReference type="PROSITE" id="PS50075">
    <property type="entry name" value="CARRIER"/>
    <property type="match status" value="2"/>
</dbReference>
<dbReference type="CDD" id="cd08953">
    <property type="entry name" value="KR_2_SDR_x"/>
    <property type="match status" value="1"/>
</dbReference>
<dbReference type="InterPro" id="IPR014031">
    <property type="entry name" value="Ketoacyl_synth_C"/>
</dbReference>
<dbReference type="InterPro" id="IPR013785">
    <property type="entry name" value="Aldolase_TIM"/>
</dbReference>
<organism evidence="6">
    <name type="scientific">Pedobacter sp. KACC 23697</name>
    <dbReference type="NCBI Taxonomy" id="3149230"/>
    <lineage>
        <taxon>Bacteria</taxon>
        <taxon>Pseudomonadati</taxon>
        <taxon>Bacteroidota</taxon>
        <taxon>Sphingobacteriia</taxon>
        <taxon>Sphingobacteriales</taxon>
        <taxon>Sphingobacteriaceae</taxon>
        <taxon>Pedobacter</taxon>
    </lineage>
</organism>